<dbReference type="SUPFAM" id="SSF53756">
    <property type="entry name" value="UDP-Glycosyltransferase/glycogen phosphorylase"/>
    <property type="match status" value="1"/>
</dbReference>
<reference evidence="2" key="1">
    <citation type="submission" date="2020-07" db="EMBL/GenBank/DDBJ databases">
        <title>Huge and variable diversity of episymbiotic CPR bacteria and DPANN archaea in groundwater ecosystems.</title>
        <authorList>
            <person name="He C.Y."/>
            <person name="Keren R."/>
            <person name="Whittaker M."/>
            <person name="Farag I.F."/>
            <person name="Doudna J."/>
            <person name="Cate J.H.D."/>
            <person name="Banfield J.F."/>
        </authorList>
    </citation>
    <scope>NUCLEOTIDE SEQUENCE</scope>
    <source>
        <strain evidence="2">NC_groundwater_1520_Pr4_B-0.1um_53_5</strain>
    </source>
</reference>
<dbReference type="Proteomes" id="UP000736328">
    <property type="component" value="Unassembled WGS sequence"/>
</dbReference>
<sequence>MKNLLILSYYYPPLGLSGVQRTVKFVKYLPQFGWNPMIITPHPRGSYVYDPSLSEEVKQARVFPTFSLDPLYFLPSKRRPSLTNSPELGSSINRWFIPDNKLGWVPFAVKAALQASRLNNIDAIYSTAPPYSSHLAAVFLKKLLQKPLVTDFRDAWTDYTWASHPTPFHHHVDLGLEAWVLKNSDAVIAVNDEIINGLRRAHPNVAPGKFRLISHGYDPADFAVEARTGGENFRIAYAGTFIKNRSPMPLLEALKILQDQNPILLDKLKISFVGTFRPGDAALVAGSGFADKIDFWGYLPHRESVSVLMQANLLWLVMGPEETANVTPGKLFEYLGAQKPILASIPKGAAQDIIKEAGAGQCFSPDDHTQSAAFLVSQIKAWQQGKSIDTIRPERLKKYDRCLITKDLSGLLNQLC</sequence>
<comment type="caution">
    <text evidence="2">The sequence shown here is derived from an EMBL/GenBank/DDBJ whole genome shotgun (WGS) entry which is preliminary data.</text>
</comment>
<dbReference type="Pfam" id="PF13439">
    <property type="entry name" value="Glyco_transf_4"/>
    <property type="match status" value="1"/>
</dbReference>
<name>A0A933I898_UNCT6</name>
<proteinExistence type="predicted"/>
<organism evidence="2 3">
    <name type="scientific">candidate division TA06 bacterium</name>
    <dbReference type="NCBI Taxonomy" id="2250710"/>
    <lineage>
        <taxon>Bacteria</taxon>
        <taxon>Bacteria division TA06</taxon>
    </lineage>
</organism>
<dbReference type="EMBL" id="JACQXR010000054">
    <property type="protein sequence ID" value="MBI4726472.1"/>
    <property type="molecule type" value="Genomic_DNA"/>
</dbReference>
<dbReference type="Gene3D" id="3.40.50.2000">
    <property type="entry name" value="Glycogen Phosphorylase B"/>
    <property type="match status" value="2"/>
</dbReference>
<dbReference type="PANTHER" id="PTHR12526:SF600">
    <property type="entry name" value="GLYCOSYL TRANSFERASE GROUP 1"/>
    <property type="match status" value="1"/>
</dbReference>
<evidence type="ECO:0000259" key="1">
    <source>
        <dbReference type="Pfam" id="PF13439"/>
    </source>
</evidence>
<feature type="domain" description="Glycosyltransferase subfamily 4-like N-terminal" evidence="1">
    <location>
        <begin position="24"/>
        <end position="220"/>
    </location>
</feature>
<evidence type="ECO:0000313" key="2">
    <source>
        <dbReference type="EMBL" id="MBI4726472.1"/>
    </source>
</evidence>
<protein>
    <submittedName>
        <fullName evidence="2">Glycosyltransferase</fullName>
    </submittedName>
</protein>
<dbReference type="AlphaFoldDB" id="A0A933I898"/>
<accession>A0A933I898</accession>
<dbReference type="PANTHER" id="PTHR12526">
    <property type="entry name" value="GLYCOSYLTRANSFERASE"/>
    <property type="match status" value="1"/>
</dbReference>
<dbReference type="InterPro" id="IPR028098">
    <property type="entry name" value="Glyco_trans_4-like_N"/>
</dbReference>
<dbReference type="GO" id="GO:0016757">
    <property type="term" value="F:glycosyltransferase activity"/>
    <property type="evidence" value="ECO:0007669"/>
    <property type="project" value="TreeGrafter"/>
</dbReference>
<evidence type="ECO:0000313" key="3">
    <source>
        <dbReference type="Proteomes" id="UP000736328"/>
    </source>
</evidence>
<gene>
    <name evidence="2" type="ORF">HY768_04470</name>
</gene>